<dbReference type="EMBL" id="KB740114">
    <property type="protein sequence ID" value="ENN81335.1"/>
    <property type="molecule type" value="Genomic_DNA"/>
</dbReference>
<protein>
    <submittedName>
        <fullName evidence="1">Uncharacterized protein</fullName>
    </submittedName>
</protein>
<organism evidence="1">
    <name type="scientific">Dendroctonus ponderosae</name>
    <name type="common">Mountain pine beetle</name>
    <dbReference type="NCBI Taxonomy" id="77166"/>
    <lineage>
        <taxon>Eukaryota</taxon>
        <taxon>Metazoa</taxon>
        <taxon>Ecdysozoa</taxon>
        <taxon>Arthropoda</taxon>
        <taxon>Hexapoda</taxon>
        <taxon>Insecta</taxon>
        <taxon>Pterygota</taxon>
        <taxon>Neoptera</taxon>
        <taxon>Endopterygota</taxon>
        <taxon>Coleoptera</taxon>
        <taxon>Polyphaga</taxon>
        <taxon>Cucujiformia</taxon>
        <taxon>Curculionidae</taxon>
        <taxon>Scolytinae</taxon>
        <taxon>Dendroctonus</taxon>
    </lineage>
</organism>
<accession>N6UHW3</accession>
<sequence>MANAREFRKTVKTVSRNFEKYTQAMETDVQLLITCMLEVIEMKIIALGRLLKLKLCIRNVRSIAGLEC</sequence>
<gene>
    <name evidence="1" type="ORF">YQE_02258</name>
</gene>
<feature type="non-terminal residue" evidence="1">
    <location>
        <position position="1"/>
    </location>
</feature>
<dbReference type="HOGENOM" id="CLU_2796587_0_0_1"/>
<name>N6UHW3_DENPD</name>
<dbReference type="AlphaFoldDB" id="N6UHW3"/>
<reference evidence="1" key="1">
    <citation type="journal article" date="2013" name="Genome Biol.">
        <title>Draft genome of the mountain pine beetle, Dendroctonus ponderosae Hopkins, a major forest pest.</title>
        <authorList>
            <person name="Keeling C.I."/>
            <person name="Yuen M.M."/>
            <person name="Liao N.Y."/>
            <person name="Docking T.R."/>
            <person name="Chan S.K."/>
            <person name="Taylor G.A."/>
            <person name="Palmquist D.L."/>
            <person name="Jackman S.D."/>
            <person name="Nguyen A."/>
            <person name="Li M."/>
            <person name="Henderson H."/>
            <person name="Janes J.K."/>
            <person name="Zhao Y."/>
            <person name="Pandoh P."/>
            <person name="Moore R."/>
            <person name="Sperling F.A."/>
            <person name="Huber D.P."/>
            <person name="Birol I."/>
            <person name="Jones S.J."/>
            <person name="Bohlmann J."/>
        </authorList>
    </citation>
    <scope>NUCLEOTIDE SEQUENCE</scope>
</reference>
<evidence type="ECO:0000313" key="1">
    <source>
        <dbReference type="EMBL" id="ENN81335.1"/>
    </source>
</evidence>
<proteinExistence type="predicted"/>